<dbReference type="EMBL" id="OX459123">
    <property type="protein sequence ID" value="CAI9109829.1"/>
    <property type="molecule type" value="Genomic_DNA"/>
</dbReference>
<name>A0AAV1DSL9_OLDCO</name>
<evidence type="ECO:0000256" key="2">
    <source>
        <dbReference type="SAM" id="MobiDB-lite"/>
    </source>
</evidence>
<keyword evidence="4" id="KW-1185">Reference proteome</keyword>
<dbReference type="AlphaFoldDB" id="A0AAV1DSL9"/>
<feature type="coiled-coil region" evidence="1">
    <location>
        <begin position="1049"/>
        <end position="1076"/>
    </location>
</feature>
<dbReference type="PANTHER" id="PTHR31267:SF2">
    <property type="entry name" value="EXPRESSED PROTEIN"/>
    <property type="match status" value="1"/>
</dbReference>
<keyword evidence="1" id="KW-0175">Coiled coil</keyword>
<dbReference type="Proteomes" id="UP001161247">
    <property type="component" value="Chromosome 6"/>
</dbReference>
<sequence>MLQRQIMFKQLQAMQQRQQLQELNDARQQQYLNQLSVYNKQTSGLQSSSANGMPIQDASQMFMGGNSYSAQRGMTPNVQGFPNGYVFSQAQNQPIYSFGLPQQMDVSLYGNPVNSGEDMNAFGQIQGSSQDYANAFNMGHNSQLEMASIQPSTFSNSFVNERFNLPLDKVGTTTEDFAQRHFGNKNFYGQLPMQSSEEGIQPTNFQQSDSLQKNASSKILAMGQGQAGWPLQSVEKTARLEPSRDTASLDPLEEKILFNSDDSSWESSAGQLSNVMMGFENNRQADFGGSFSANHSGSWSALMQSAVAEASSSDTGQQEEWSGLTFQNPELSTDNDHANYIDDEQQRTWVDNSLQNITSPPSKPEVVRQQSNMNFGFPTFQHDGMHSDFSYESNQQPMPNASEWLDRNSQPKPSVEGCQLVQTSPQLHDVWKDQRHELSRNNHVSVSGNEVKANMWQHENEPQHMVAGSGAPVNLVSHPWSNQEQGYVNNIADIGVQSGKVQSPDTVSSSQVPHVENQNDVLFHESSSSPGMRSMVPPSQQIPRSYFSPSQAQSNVINTSYPWHQSNERQYEQNSVSFNHNAPATFQLATNSHAKVATSPHPRVPFQNTVEDTNNSNKDSASMVVHPQHGQNCFEVGDISREVDVSPKTTQGFDPKVDQVDHPNPCKASSPFSLTRSSHAHGAVACHLSAPNVTNVVSTSFHQQGSEKVEQRDNAHVNVQRSDAFGRYLEPHSLLQKFPLLQQVNANVRQQLLLRLQSGLQNVAQGHTNVNFQLNSNLHAENKPIIPSESGGNLPGKHFSETSIQGSKRLPSVETVNHLPKDQSPFNVQTGPSWFKQYGAMKNGQMLAISNSMHTVPSAQQLSNKSETFQGVVLEDPSNASQLRGISPYLIIKNATAQQSLGNNEQNLAALRPKKRKVPVFDNIPWHKEVTQRIPLHKLSSCVAESEWALASNRLIEKVEDEAEMLEDVLPRSHAKKRLLLTTKLMQQVFQPAPAVILSADASSNSESLVYFVARLALRDACGLTSGSQNPPTSDMSPEELGNSERGDLLDFSKTVENFNDRAKKLENDLLRMDKTASAVQIKVDYQDLEKFSVINRFARFHSKGPCVSVNTSSNSVANPALSKPEPQRYVVAHPMPKVVPEGVNCISL</sequence>
<evidence type="ECO:0000313" key="4">
    <source>
        <dbReference type="Proteomes" id="UP001161247"/>
    </source>
</evidence>
<evidence type="ECO:0000313" key="3">
    <source>
        <dbReference type="EMBL" id="CAI9109829.1"/>
    </source>
</evidence>
<dbReference type="PANTHER" id="PTHR31267">
    <property type="entry name" value="DENTIN SIALOPHOSPHOPROTEIN-LIKE PROTEIN"/>
    <property type="match status" value="1"/>
</dbReference>
<protein>
    <submittedName>
        <fullName evidence="3">OLC1v1009738C2</fullName>
    </submittedName>
</protein>
<evidence type="ECO:0000256" key="1">
    <source>
        <dbReference type="SAM" id="Coils"/>
    </source>
</evidence>
<feature type="region of interest" description="Disordered" evidence="2">
    <location>
        <begin position="1024"/>
        <end position="1046"/>
    </location>
</feature>
<feature type="compositionally biased region" description="Polar residues" evidence="2">
    <location>
        <begin position="1025"/>
        <end position="1036"/>
    </location>
</feature>
<accession>A0AAV1DSL9</accession>
<reference evidence="3" key="1">
    <citation type="submission" date="2023-03" db="EMBL/GenBank/DDBJ databases">
        <authorList>
            <person name="Julca I."/>
        </authorList>
    </citation>
    <scope>NUCLEOTIDE SEQUENCE</scope>
</reference>
<gene>
    <name evidence="3" type="ORF">OLC1_LOCUS17629</name>
</gene>
<organism evidence="3 4">
    <name type="scientific">Oldenlandia corymbosa var. corymbosa</name>
    <dbReference type="NCBI Taxonomy" id="529605"/>
    <lineage>
        <taxon>Eukaryota</taxon>
        <taxon>Viridiplantae</taxon>
        <taxon>Streptophyta</taxon>
        <taxon>Embryophyta</taxon>
        <taxon>Tracheophyta</taxon>
        <taxon>Spermatophyta</taxon>
        <taxon>Magnoliopsida</taxon>
        <taxon>eudicotyledons</taxon>
        <taxon>Gunneridae</taxon>
        <taxon>Pentapetalae</taxon>
        <taxon>asterids</taxon>
        <taxon>lamiids</taxon>
        <taxon>Gentianales</taxon>
        <taxon>Rubiaceae</taxon>
        <taxon>Rubioideae</taxon>
        <taxon>Spermacoceae</taxon>
        <taxon>Hedyotis-Oldenlandia complex</taxon>
        <taxon>Oldenlandia</taxon>
    </lineage>
</organism>
<proteinExistence type="predicted"/>